<name>A0AB34J4R4_PRYPA</name>
<feature type="signal peptide" evidence="1">
    <location>
        <begin position="1"/>
        <end position="16"/>
    </location>
</feature>
<dbReference type="AlphaFoldDB" id="A0AB34J4R4"/>
<organism evidence="2 3">
    <name type="scientific">Prymnesium parvum</name>
    <name type="common">Toxic golden alga</name>
    <dbReference type="NCBI Taxonomy" id="97485"/>
    <lineage>
        <taxon>Eukaryota</taxon>
        <taxon>Haptista</taxon>
        <taxon>Haptophyta</taxon>
        <taxon>Prymnesiophyceae</taxon>
        <taxon>Prymnesiales</taxon>
        <taxon>Prymnesiaceae</taxon>
        <taxon>Prymnesium</taxon>
    </lineage>
</organism>
<evidence type="ECO:0000256" key="1">
    <source>
        <dbReference type="SAM" id="SignalP"/>
    </source>
</evidence>
<gene>
    <name evidence="2" type="ORF">AB1Y20_005589</name>
</gene>
<reference evidence="2 3" key="1">
    <citation type="journal article" date="2024" name="Science">
        <title>Giant polyketide synthase enzymes in the biosynthesis of giant marine polyether toxins.</title>
        <authorList>
            <person name="Fallon T.R."/>
            <person name="Shende V.V."/>
            <person name="Wierzbicki I.H."/>
            <person name="Pendleton A.L."/>
            <person name="Watervoot N.F."/>
            <person name="Auber R.P."/>
            <person name="Gonzalez D.J."/>
            <person name="Wisecaver J.H."/>
            <person name="Moore B.S."/>
        </authorList>
    </citation>
    <scope>NUCLEOTIDE SEQUENCE [LARGE SCALE GENOMIC DNA]</scope>
    <source>
        <strain evidence="2 3">12B1</strain>
    </source>
</reference>
<comment type="caution">
    <text evidence="2">The sequence shown here is derived from an EMBL/GenBank/DDBJ whole genome shotgun (WGS) entry which is preliminary data.</text>
</comment>
<evidence type="ECO:0000313" key="3">
    <source>
        <dbReference type="Proteomes" id="UP001515480"/>
    </source>
</evidence>
<keyword evidence="3" id="KW-1185">Reference proteome</keyword>
<sequence length="126" mass="12944">MRASLLCLLAAGGATGLRTPLGGRMAGITAASRPPPRGPALAVAPGPEFYLNVRHLAIASPALRRLCAAARSGRTALRSAAPVAAPIAVPESAIVPECAVVRHNAIAVDGIRRLCAAARRRRREAT</sequence>
<protein>
    <submittedName>
        <fullName evidence="2">Uncharacterized protein</fullName>
    </submittedName>
</protein>
<dbReference type="EMBL" id="JBGBPQ010000013">
    <property type="protein sequence ID" value="KAL1512327.1"/>
    <property type="molecule type" value="Genomic_DNA"/>
</dbReference>
<keyword evidence="1" id="KW-0732">Signal</keyword>
<proteinExistence type="predicted"/>
<feature type="chain" id="PRO_5044240648" evidence="1">
    <location>
        <begin position="17"/>
        <end position="126"/>
    </location>
</feature>
<evidence type="ECO:0000313" key="2">
    <source>
        <dbReference type="EMBL" id="KAL1512327.1"/>
    </source>
</evidence>
<accession>A0AB34J4R4</accession>
<dbReference type="Proteomes" id="UP001515480">
    <property type="component" value="Unassembled WGS sequence"/>
</dbReference>